<sequence>MPVVLARGLRFLSLKVVFVYALLSCSLFYYWLETGLVTNDPQKVDRLFVPLVGIGEELSARQVIILTYQRSGSSFTGELFNKNDHAFYLFEPIWGFYKSMEKYGSLTYPNGTTKPAPKHGIEFDETTQIVDDLLNCRMFNIPLDVTAPYDIVFQIFRTDKGKEIVVPKDNHDFQAGLGRHQRLNDFKYFDCLKSKRGLGKASCLPLMQEACRTASLKTLKLLRIRMNQVETLMQKNPRLKVIHLVRDPRAALISRRKVGEMIGNLEMEANMRCMEILRDYSTRQRLEHVFPNRIMQVRYEDLAEFPTETATAIYEFLGLPFPKSVEKWLFNATQSAGNVTKGIGDYGTVRKNSTATAHAWIQKISPADAFQIDQVCSVIYPLLGYRPYKELQPLRNLTGESLSNNVRGSYGFLYKRPKPPVNIDWFRENPYQKQVQNQPFNPRPPPPGMGFRPPPPGPPQGAPVPRGDPRAAMEMFQRQKQWKALADFQAKYRNAPRNNKPQINFMKHKLKG</sequence>
<keyword evidence="2" id="KW-0472">Membrane</keyword>
<dbReference type="KEGG" id="lak:106181961"/>
<dbReference type="Gene3D" id="3.40.50.300">
    <property type="entry name" value="P-loop containing nucleotide triphosphate hydrolases"/>
    <property type="match status" value="1"/>
</dbReference>
<dbReference type="Proteomes" id="UP000085678">
    <property type="component" value="Unplaced"/>
</dbReference>
<evidence type="ECO:0000313" key="5">
    <source>
        <dbReference type="RefSeq" id="XP_013421993.1"/>
    </source>
</evidence>
<dbReference type="InterPro" id="IPR027417">
    <property type="entry name" value="P-loop_NTPase"/>
</dbReference>
<feature type="domain" description="Sulfotransferase" evidence="3">
    <location>
        <begin position="61"/>
        <end position="377"/>
    </location>
</feature>
<protein>
    <submittedName>
        <fullName evidence="5 6">Carbohydrate sulfotransferase 1</fullName>
    </submittedName>
</protein>
<evidence type="ECO:0000313" key="6">
    <source>
        <dbReference type="RefSeq" id="XP_013422002.1"/>
    </source>
</evidence>
<dbReference type="AlphaFoldDB" id="A0A1S3KH87"/>
<feature type="transmembrane region" description="Helical" evidence="2">
    <location>
        <begin position="12"/>
        <end position="32"/>
    </location>
</feature>
<evidence type="ECO:0000256" key="2">
    <source>
        <dbReference type="SAM" id="Phobius"/>
    </source>
</evidence>
<evidence type="ECO:0000259" key="3">
    <source>
        <dbReference type="Pfam" id="PF00685"/>
    </source>
</evidence>
<keyword evidence="2" id="KW-1133">Transmembrane helix</keyword>
<dbReference type="PANTHER" id="PTHR10704:SF44">
    <property type="entry name" value="LD35051P-RELATED"/>
    <property type="match status" value="1"/>
</dbReference>
<feature type="region of interest" description="Disordered" evidence="1">
    <location>
        <begin position="493"/>
        <end position="512"/>
    </location>
</feature>
<organism evidence="4 5">
    <name type="scientific">Lingula anatina</name>
    <name type="common">Brachiopod</name>
    <name type="synonym">Lingula unguis</name>
    <dbReference type="NCBI Taxonomy" id="7574"/>
    <lineage>
        <taxon>Eukaryota</taxon>
        <taxon>Metazoa</taxon>
        <taxon>Spiralia</taxon>
        <taxon>Lophotrochozoa</taxon>
        <taxon>Brachiopoda</taxon>
        <taxon>Linguliformea</taxon>
        <taxon>Lingulata</taxon>
        <taxon>Lingulida</taxon>
        <taxon>Linguloidea</taxon>
        <taxon>Lingulidae</taxon>
        <taxon>Lingula</taxon>
    </lineage>
</organism>
<accession>A0A1S3KH87</accession>
<dbReference type="RefSeq" id="XP_013421993.1">
    <property type="nucleotide sequence ID" value="XM_013566539.1"/>
</dbReference>
<proteinExistence type="predicted"/>
<name>A0A1S3KH87_LINAN</name>
<dbReference type="SUPFAM" id="SSF52540">
    <property type="entry name" value="P-loop containing nucleoside triphosphate hydrolases"/>
    <property type="match status" value="1"/>
</dbReference>
<feature type="region of interest" description="Disordered" evidence="1">
    <location>
        <begin position="435"/>
        <end position="473"/>
    </location>
</feature>
<evidence type="ECO:0000256" key="1">
    <source>
        <dbReference type="SAM" id="MobiDB-lite"/>
    </source>
</evidence>
<dbReference type="PANTHER" id="PTHR10704">
    <property type="entry name" value="CARBOHYDRATE SULFOTRANSFERASE"/>
    <property type="match status" value="1"/>
</dbReference>
<dbReference type="OMA" id="ATAHAWI"/>
<dbReference type="GO" id="GO:0001517">
    <property type="term" value="F:N-acetylglucosamine 6-O-sulfotransferase activity"/>
    <property type="evidence" value="ECO:0007669"/>
    <property type="project" value="TreeGrafter"/>
</dbReference>
<reference evidence="5 6" key="1">
    <citation type="submission" date="2025-04" db="UniProtKB">
        <authorList>
            <consortium name="RefSeq"/>
        </authorList>
    </citation>
    <scope>IDENTIFICATION</scope>
    <source>
        <tissue evidence="5 6">Gonads</tissue>
    </source>
</reference>
<evidence type="ECO:0000313" key="4">
    <source>
        <dbReference type="Proteomes" id="UP000085678"/>
    </source>
</evidence>
<dbReference type="GO" id="GO:0006790">
    <property type="term" value="P:sulfur compound metabolic process"/>
    <property type="evidence" value="ECO:0007669"/>
    <property type="project" value="TreeGrafter"/>
</dbReference>
<feature type="compositionally biased region" description="Pro residues" evidence="1">
    <location>
        <begin position="441"/>
        <end position="462"/>
    </location>
</feature>
<dbReference type="InterPro" id="IPR000863">
    <property type="entry name" value="Sulfotransferase_dom"/>
</dbReference>
<keyword evidence="2" id="KW-0812">Transmembrane</keyword>
<dbReference type="RefSeq" id="XP_013422002.1">
    <property type="nucleotide sequence ID" value="XM_013566548.2"/>
</dbReference>
<dbReference type="Pfam" id="PF00685">
    <property type="entry name" value="Sulfotransfer_1"/>
    <property type="match status" value="1"/>
</dbReference>
<dbReference type="OrthoDB" id="6410525at2759"/>
<dbReference type="GO" id="GO:0006044">
    <property type="term" value="P:N-acetylglucosamine metabolic process"/>
    <property type="evidence" value="ECO:0007669"/>
    <property type="project" value="TreeGrafter"/>
</dbReference>
<gene>
    <name evidence="5 6" type="primary">LOC106181961</name>
</gene>
<dbReference type="GeneID" id="106181961"/>
<dbReference type="InterPro" id="IPR051135">
    <property type="entry name" value="Gal/GlcNAc/GalNAc_ST"/>
</dbReference>
<keyword evidence="4" id="KW-1185">Reference proteome</keyword>